<dbReference type="GO" id="GO:0003677">
    <property type="term" value="F:DNA binding"/>
    <property type="evidence" value="ECO:0007669"/>
    <property type="project" value="InterPro"/>
</dbReference>
<dbReference type="PROSITE" id="PS51192">
    <property type="entry name" value="HELICASE_ATP_BIND_1"/>
    <property type="match status" value="1"/>
</dbReference>
<name>A0A9X3YTX2_9GAMM</name>
<reference evidence="2" key="1">
    <citation type="submission" date="2023-02" db="EMBL/GenBank/DDBJ databases">
        <title>Tahibacter soli sp. nov. isolated from soil.</title>
        <authorList>
            <person name="Baek J.H."/>
            <person name="Lee J.K."/>
            <person name="Choi D.G."/>
            <person name="Jeon C.O."/>
        </authorList>
    </citation>
    <scope>NUCLEOTIDE SEQUENCE</scope>
    <source>
        <strain evidence="2">BL</strain>
    </source>
</reference>
<dbReference type="InterPro" id="IPR014001">
    <property type="entry name" value="Helicase_ATP-bd"/>
</dbReference>
<dbReference type="RefSeq" id="WP_263542489.1">
    <property type="nucleotide sequence ID" value="NZ_JAOVZO020000023.1"/>
</dbReference>
<accession>A0A9X3YTX2</accession>
<keyword evidence="2" id="KW-0067">ATP-binding</keyword>
<dbReference type="SMART" id="SM00487">
    <property type="entry name" value="DEXDc"/>
    <property type="match status" value="1"/>
</dbReference>
<dbReference type="Pfam" id="PF13307">
    <property type="entry name" value="Helicase_C_2"/>
    <property type="match status" value="1"/>
</dbReference>
<sequence length="839" mass="94298">MVDFKIINPGPVGGKPIDPIQLYDTLDRSVEKGPLRPAQDAVLREWYDSRRNEKDVLIKLHTGQGKTLVGLLILQVQLNKNEGPAVYLCPDNQLIDQTCDQARQFGIKTCRTDGDLPDSFLDSKTILVTSIQKLFNGLTRFGLKRNSIRVGALLMDDAHACSDAIREACKIRISSNEPAYAVLRELFATDLEQQGVGTFADLINGSRDAVLPVPYWSWNAHVSDVARILSDHSDKKSIKFAWPLLRDRLRSCQCVFSGVAAEIEPFIAPLEDFGSYANAEHRIFMSATVTDDAFLVKGLKLDPSTITKPISYSKERWSGEKMVLLPALISDALDRATIVRTFGRMVANRTSGVVVLVPGFDWTHDWEKYGARVAKKETVTQELERLKRGSYAETVVLANRYNGIDLPDDTCRVLIFDGKPFSENLIDRNEESCRPTSVTTLMRAIRTVEQGMGRSVRGEKDYSVIVVTGAEVTRLLREKVSRSFLSSQMAMQIEIGLDIASMAQQEIVSGKEPFESFMGLIMQSLRRDDGWKNYYASRMANVLPRGPNETVLKIYTVELQAERGFSQGDYGVATKLIQELLDTVDGSTEDKGWYLQMMARFNYETNRPESERLQLAAHKCNRSLLKPAHGITVTKLNVISQGRVERIIAWVRRFNAYDQLNVAITDILSNLRFGVASDRFENALNELSSALGFGGERPDKEWKEGPDNLWALDDNHYVIWECKNEVELTRSEINKREAEQMNRSMAWFIKHYPGVQSRKLIVHPSYKEGSAASFLHEVEAVRSAELSSLTAAISGFFKSFEGVDLADLSPAHVQSLLDSHKLTVGDFLSRFGKKIKRLV</sequence>
<keyword evidence="3" id="KW-1185">Reference proteome</keyword>
<comment type="caution">
    <text evidence="2">The sequence shown here is derived from an EMBL/GenBank/DDBJ whole genome shotgun (WGS) entry which is preliminary data.</text>
</comment>
<dbReference type="GO" id="GO:0004386">
    <property type="term" value="F:helicase activity"/>
    <property type="evidence" value="ECO:0007669"/>
    <property type="project" value="UniProtKB-KW"/>
</dbReference>
<dbReference type="GO" id="GO:0006139">
    <property type="term" value="P:nucleobase-containing compound metabolic process"/>
    <property type="evidence" value="ECO:0007669"/>
    <property type="project" value="InterPro"/>
</dbReference>
<dbReference type="Gene3D" id="3.40.50.300">
    <property type="entry name" value="P-loop containing nucleotide triphosphate hydrolases"/>
    <property type="match status" value="2"/>
</dbReference>
<evidence type="ECO:0000313" key="2">
    <source>
        <dbReference type="EMBL" id="MDC8016231.1"/>
    </source>
</evidence>
<proteinExistence type="predicted"/>
<keyword evidence="2" id="KW-0547">Nucleotide-binding</keyword>
<dbReference type="InterPro" id="IPR006555">
    <property type="entry name" value="ATP-dep_Helicase_C"/>
</dbReference>
<protein>
    <submittedName>
        <fullName evidence="2">DEAD/DEAH box helicase family protein</fullName>
    </submittedName>
</protein>
<dbReference type="EMBL" id="JAOVZO020000023">
    <property type="protein sequence ID" value="MDC8016231.1"/>
    <property type="molecule type" value="Genomic_DNA"/>
</dbReference>
<feature type="domain" description="Helicase ATP-binding" evidence="1">
    <location>
        <begin position="47"/>
        <end position="307"/>
    </location>
</feature>
<dbReference type="InterPro" id="IPR006935">
    <property type="entry name" value="Helicase/UvrB_N"/>
</dbReference>
<dbReference type="Pfam" id="PF04851">
    <property type="entry name" value="ResIII"/>
    <property type="match status" value="1"/>
</dbReference>
<dbReference type="GO" id="GO:0005524">
    <property type="term" value="F:ATP binding"/>
    <property type="evidence" value="ECO:0007669"/>
    <property type="project" value="InterPro"/>
</dbReference>
<evidence type="ECO:0000313" key="3">
    <source>
        <dbReference type="Proteomes" id="UP001139971"/>
    </source>
</evidence>
<keyword evidence="2" id="KW-0378">Hydrolase</keyword>
<dbReference type="SUPFAM" id="SSF52540">
    <property type="entry name" value="P-loop containing nucleoside triphosphate hydrolases"/>
    <property type="match status" value="2"/>
</dbReference>
<keyword evidence="2" id="KW-0347">Helicase</keyword>
<organism evidence="2 3">
    <name type="scientific">Tahibacter soli</name>
    <dbReference type="NCBI Taxonomy" id="2983605"/>
    <lineage>
        <taxon>Bacteria</taxon>
        <taxon>Pseudomonadati</taxon>
        <taxon>Pseudomonadota</taxon>
        <taxon>Gammaproteobacteria</taxon>
        <taxon>Lysobacterales</taxon>
        <taxon>Rhodanobacteraceae</taxon>
        <taxon>Tahibacter</taxon>
    </lineage>
</organism>
<dbReference type="SMART" id="SM00491">
    <property type="entry name" value="HELICc2"/>
    <property type="match status" value="1"/>
</dbReference>
<dbReference type="GO" id="GO:0016818">
    <property type="term" value="F:hydrolase activity, acting on acid anhydrides, in phosphorus-containing anhydrides"/>
    <property type="evidence" value="ECO:0007669"/>
    <property type="project" value="InterPro"/>
</dbReference>
<evidence type="ECO:0000259" key="1">
    <source>
        <dbReference type="PROSITE" id="PS51192"/>
    </source>
</evidence>
<dbReference type="Proteomes" id="UP001139971">
    <property type="component" value="Unassembled WGS sequence"/>
</dbReference>
<dbReference type="AlphaFoldDB" id="A0A9X3YTX2"/>
<dbReference type="InterPro" id="IPR027417">
    <property type="entry name" value="P-loop_NTPase"/>
</dbReference>
<gene>
    <name evidence="2" type="ORF">OD750_027200</name>
</gene>